<evidence type="ECO:0000256" key="1">
    <source>
        <dbReference type="SAM" id="MobiDB-lite"/>
    </source>
</evidence>
<name>A0ABV7CBL8_9VIBR</name>
<feature type="non-terminal residue" evidence="2">
    <location>
        <position position="1"/>
    </location>
</feature>
<keyword evidence="3" id="KW-1185">Reference proteome</keyword>
<sequence>QIGFKQASLFLIGQLQQLPSVAPGRIPEVMNYILDMAESFTLPERRERSYSRAVKRRPSRYATRPSKRC</sequence>
<dbReference type="Proteomes" id="UP001595384">
    <property type="component" value="Unassembled WGS sequence"/>
</dbReference>
<evidence type="ECO:0000313" key="3">
    <source>
        <dbReference type="Proteomes" id="UP001595384"/>
    </source>
</evidence>
<gene>
    <name evidence="2" type="ORF">ACFODT_16975</name>
</gene>
<comment type="caution">
    <text evidence="2">The sequence shown here is derived from an EMBL/GenBank/DDBJ whole genome shotgun (WGS) entry which is preliminary data.</text>
</comment>
<dbReference type="EMBL" id="JBHRSE010000119">
    <property type="protein sequence ID" value="MFC3025497.1"/>
    <property type="molecule type" value="Genomic_DNA"/>
</dbReference>
<feature type="compositionally biased region" description="Basic residues" evidence="1">
    <location>
        <begin position="53"/>
        <end position="69"/>
    </location>
</feature>
<proteinExistence type="predicted"/>
<evidence type="ECO:0000313" key="2">
    <source>
        <dbReference type="EMBL" id="MFC3025497.1"/>
    </source>
</evidence>
<feature type="region of interest" description="Disordered" evidence="1">
    <location>
        <begin position="47"/>
        <end position="69"/>
    </location>
</feature>
<organism evidence="2 3">
    <name type="scientific">Vibrio zhugei</name>
    <dbReference type="NCBI Taxonomy" id="2479546"/>
    <lineage>
        <taxon>Bacteria</taxon>
        <taxon>Pseudomonadati</taxon>
        <taxon>Pseudomonadota</taxon>
        <taxon>Gammaproteobacteria</taxon>
        <taxon>Vibrionales</taxon>
        <taxon>Vibrionaceae</taxon>
        <taxon>Vibrio</taxon>
    </lineage>
</organism>
<accession>A0ABV7CBL8</accession>
<reference evidence="3" key="1">
    <citation type="journal article" date="2019" name="Int. J. Syst. Evol. Microbiol.">
        <title>The Global Catalogue of Microorganisms (GCM) 10K type strain sequencing project: providing services to taxonomists for standard genome sequencing and annotation.</title>
        <authorList>
            <consortium name="The Broad Institute Genomics Platform"/>
            <consortium name="The Broad Institute Genome Sequencing Center for Infectious Disease"/>
            <person name="Wu L."/>
            <person name="Ma J."/>
        </authorList>
    </citation>
    <scope>NUCLEOTIDE SEQUENCE [LARGE SCALE GENOMIC DNA]</scope>
    <source>
        <strain evidence="3">KCTC 62784</strain>
    </source>
</reference>
<protein>
    <submittedName>
        <fullName evidence="2">IS4 family transposase</fullName>
    </submittedName>
</protein>